<dbReference type="RefSeq" id="XP_019916235.1">
    <property type="nucleotide sequence ID" value="XM_020060729.1"/>
</dbReference>
<dbReference type="GeneID" id="30910669"/>
<keyword evidence="3" id="KW-1185">Reference proteome</keyword>
<feature type="transmembrane region" description="Helical" evidence="1">
    <location>
        <begin position="309"/>
        <end position="330"/>
    </location>
</feature>
<dbReference type="OrthoDB" id="392660at2759"/>
<dbReference type="VEuPathDB" id="PlasmoDB:PCOAH_00039380"/>
<feature type="transmembrane region" description="Helical" evidence="1">
    <location>
        <begin position="60"/>
        <end position="80"/>
    </location>
</feature>
<dbReference type="AlphaFoldDB" id="A0A1B1E3N0"/>
<feature type="transmembrane region" description="Helical" evidence="1">
    <location>
        <begin position="269"/>
        <end position="288"/>
    </location>
</feature>
<feature type="transmembrane region" description="Helical" evidence="1">
    <location>
        <begin position="199"/>
        <end position="218"/>
    </location>
</feature>
<evidence type="ECO:0008006" key="4">
    <source>
        <dbReference type="Google" id="ProtNLM"/>
    </source>
</evidence>
<evidence type="ECO:0000256" key="1">
    <source>
        <dbReference type="SAM" id="Phobius"/>
    </source>
</evidence>
<keyword evidence="1" id="KW-0812">Transmembrane</keyword>
<feature type="transmembrane region" description="Helical" evidence="1">
    <location>
        <begin position="143"/>
        <end position="168"/>
    </location>
</feature>
<feature type="transmembrane region" description="Helical" evidence="1">
    <location>
        <begin position="342"/>
        <end position="358"/>
    </location>
</feature>
<feature type="transmembrane region" description="Helical" evidence="1">
    <location>
        <begin position="12"/>
        <end position="30"/>
    </location>
</feature>
<proteinExistence type="predicted"/>
<name>A0A1B1E3N0_9APIC</name>
<feature type="transmembrane region" description="Helical" evidence="1">
    <location>
        <begin position="239"/>
        <end position="257"/>
    </location>
</feature>
<keyword evidence="1" id="KW-0472">Membrane</keyword>
<protein>
    <recommendedName>
        <fullName evidence="4">Serpentine receptor</fullName>
    </recommendedName>
</protein>
<dbReference type="Proteomes" id="UP000092716">
    <property type="component" value="Chromosome 12"/>
</dbReference>
<dbReference type="EMBL" id="CP016250">
    <property type="protein sequence ID" value="ANQ09540.1"/>
    <property type="molecule type" value="Genomic_DNA"/>
</dbReference>
<reference evidence="3" key="1">
    <citation type="submission" date="2016-06" db="EMBL/GenBank/DDBJ databases">
        <title>First high quality genome sequence of Plasmodium coatneyi using continuous long reads from single molecule, real-time sequencing.</title>
        <authorList>
            <person name="Chien J.-T."/>
            <person name="Pakala S.B."/>
            <person name="Geraldo J.A."/>
            <person name="Lapp S.A."/>
            <person name="Barnwell J.W."/>
            <person name="Kissinger J.C."/>
            <person name="Galinski M.R."/>
            <person name="Humphrey J.C."/>
        </authorList>
    </citation>
    <scope>NUCLEOTIDE SEQUENCE [LARGE SCALE GENOMIC DNA]</scope>
    <source>
        <strain evidence="3">Hackeri</strain>
    </source>
</reference>
<evidence type="ECO:0000313" key="2">
    <source>
        <dbReference type="EMBL" id="ANQ09540.1"/>
    </source>
</evidence>
<evidence type="ECO:0000313" key="3">
    <source>
        <dbReference type="Proteomes" id="UP000092716"/>
    </source>
</evidence>
<sequence length="367" mass="43833">MAKRHKLKITILPVFFFVIFTGIHTVFTAFDRNDCKLNGLSKSRRLIFYMSCSGSGQVKWELLGVLTILNSLLLLLNVNYKENINHLNNKKSETSDINDDLINVDMNEFSNNEKDESSDESEKEKKYNKIKIRYLYSISNSRVCYYSMWILCYYLIYFLCFLSFLYGIRLFQNNLINIYAIRTCKIDNLANYILSENTFISLYWAIINFNVFMSKYTDSFYISNYFKLNMEFSTGKKKLFFFLNYAYQILLLSYTIYKNVDLYNKGLYNLNQIVCALIFLCLILYTILEITYVLEINKPCYYGVTKLSFNYIWAIIYLFVIFISSVIFYFSVFPFSIKDQFVNFQIMLWFFFISLTYIKRNQLFIKV</sequence>
<gene>
    <name evidence="2" type="ORF">PCOAH_00039380</name>
</gene>
<accession>A0A1B1E3N0</accession>
<dbReference type="KEGG" id="pcot:PCOAH_00039380"/>
<organism evidence="2 3">
    <name type="scientific">Plasmodium coatneyi</name>
    <dbReference type="NCBI Taxonomy" id="208452"/>
    <lineage>
        <taxon>Eukaryota</taxon>
        <taxon>Sar</taxon>
        <taxon>Alveolata</taxon>
        <taxon>Apicomplexa</taxon>
        <taxon>Aconoidasida</taxon>
        <taxon>Haemosporida</taxon>
        <taxon>Plasmodiidae</taxon>
        <taxon>Plasmodium</taxon>
    </lineage>
</organism>
<keyword evidence="1" id="KW-1133">Transmembrane helix</keyword>